<dbReference type="Proteomes" id="UP000267081">
    <property type="component" value="Unassembled WGS sequence"/>
</dbReference>
<dbReference type="AlphaFoldDB" id="A0A427TDS3"/>
<keyword evidence="1" id="KW-1133">Transmembrane helix</keyword>
<feature type="domain" description="DUF218" evidence="2">
    <location>
        <begin position="163"/>
        <end position="306"/>
    </location>
</feature>
<dbReference type="GO" id="GO:0000270">
    <property type="term" value="P:peptidoglycan metabolic process"/>
    <property type="evidence" value="ECO:0007669"/>
    <property type="project" value="TreeGrafter"/>
</dbReference>
<dbReference type="InterPro" id="IPR051599">
    <property type="entry name" value="Cell_Envelope_Assoc"/>
</dbReference>
<feature type="transmembrane region" description="Helical" evidence="1">
    <location>
        <begin position="6"/>
        <end position="24"/>
    </location>
</feature>
<evidence type="ECO:0000259" key="2">
    <source>
        <dbReference type="Pfam" id="PF02698"/>
    </source>
</evidence>
<dbReference type="GO" id="GO:0005886">
    <property type="term" value="C:plasma membrane"/>
    <property type="evidence" value="ECO:0007669"/>
    <property type="project" value="TreeGrafter"/>
</dbReference>
<dbReference type="GO" id="GO:0043164">
    <property type="term" value="P:Gram-negative-bacterium-type cell wall biogenesis"/>
    <property type="evidence" value="ECO:0007669"/>
    <property type="project" value="TreeGrafter"/>
</dbReference>
<evidence type="ECO:0000313" key="3">
    <source>
        <dbReference type="EMBL" id="RSD20838.1"/>
    </source>
</evidence>
<organism evidence="3 4">
    <name type="scientific">Amycolatopsis eburnea</name>
    <dbReference type="NCBI Taxonomy" id="2267691"/>
    <lineage>
        <taxon>Bacteria</taxon>
        <taxon>Bacillati</taxon>
        <taxon>Actinomycetota</taxon>
        <taxon>Actinomycetes</taxon>
        <taxon>Pseudonocardiales</taxon>
        <taxon>Pseudonocardiaceae</taxon>
        <taxon>Amycolatopsis</taxon>
    </lineage>
</organism>
<dbReference type="EMBL" id="RSEC01000035">
    <property type="protein sequence ID" value="RSD20838.1"/>
    <property type="molecule type" value="Genomic_DNA"/>
</dbReference>
<evidence type="ECO:0000313" key="4">
    <source>
        <dbReference type="Proteomes" id="UP000267081"/>
    </source>
</evidence>
<dbReference type="PANTHER" id="PTHR30336:SF4">
    <property type="entry name" value="ENVELOPE BIOGENESIS FACTOR ELYC"/>
    <property type="match status" value="1"/>
</dbReference>
<sequence>MNPALLPLAAAVFCFAVFLVSFLLDRRKLRNGFYLFFALAFSGLTLLALLASISPEAAAFVALGLFALFPLTIVVLAVFLIGNGVTMLRREGRRPANLLSLAAGVGIVALIVFDFVVGQLGWAPLEAVRDSVNGIVAYLAFLFVCFLLYALVYGRIRTRRPLDFVVVLGSGLLGGRTVPPLLAARLDRGRRVLDAECRKGREPLLVTSGGQGPGEDVPESHAMADYLAGRGLPRERILLEDRSRTTRENLTFSACLMRERRADYRCVVVTNNFHVLRAALLARKTKLNGQVIGAPTAWYFWPSATLREFAAIIVDHKVLNGIVGAMIVLASVLKAV</sequence>
<feature type="transmembrane region" description="Helical" evidence="1">
    <location>
        <begin position="98"/>
        <end position="123"/>
    </location>
</feature>
<dbReference type="InterPro" id="IPR003848">
    <property type="entry name" value="DUF218"/>
</dbReference>
<feature type="transmembrane region" description="Helical" evidence="1">
    <location>
        <begin position="135"/>
        <end position="154"/>
    </location>
</feature>
<protein>
    <submittedName>
        <fullName evidence="3">YdcF family protein</fullName>
    </submittedName>
</protein>
<gene>
    <name evidence="3" type="ORF">EIY87_12035</name>
</gene>
<accession>A0A427TDS3</accession>
<keyword evidence="1" id="KW-0472">Membrane</keyword>
<keyword evidence="4" id="KW-1185">Reference proteome</keyword>
<evidence type="ECO:0000256" key="1">
    <source>
        <dbReference type="SAM" id="Phobius"/>
    </source>
</evidence>
<dbReference type="RefSeq" id="WP_125307790.1">
    <property type="nucleotide sequence ID" value="NZ_RSEC01000035.1"/>
</dbReference>
<dbReference type="Gene3D" id="3.40.50.620">
    <property type="entry name" value="HUPs"/>
    <property type="match status" value="1"/>
</dbReference>
<dbReference type="PANTHER" id="PTHR30336">
    <property type="entry name" value="INNER MEMBRANE PROTEIN, PROBABLE PERMEASE"/>
    <property type="match status" value="1"/>
</dbReference>
<reference evidence="3 4" key="1">
    <citation type="submission" date="2018-12" db="EMBL/GenBank/DDBJ databases">
        <title>Amycolatopsis eburnea sp. nov. actinomycete associate with arbuscular mycorrhiza fungal spore.</title>
        <authorList>
            <person name="Lumyong S."/>
            <person name="Chaiya L."/>
        </authorList>
    </citation>
    <scope>NUCLEOTIDE SEQUENCE [LARGE SCALE GENOMIC DNA]</scope>
    <source>
        <strain evidence="3 4">GLM-1</strain>
    </source>
</reference>
<name>A0A427TDS3_9PSEU</name>
<dbReference type="OrthoDB" id="9782395at2"/>
<dbReference type="Pfam" id="PF02698">
    <property type="entry name" value="DUF218"/>
    <property type="match status" value="1"/>
</dbReference>
<comment type="caution">
    <text evidence="3">The sequence shown here is derived from an EMBL/GenBank/DDBJ whole genome shotgun (WGS) entry which is preliminary data.</text>
</comment>
<proteinExistence type="predicted"/>
<keyword evidence="1" id="KW-0812">Transmembrane</keyword>
<feature type="transmembrane region" description="Helical" evidence="1">
    <location>
        <begin position="33"/>
        <end position="53"/>
    </location>
</feature>
<dbReference type="CDD" id="cd06259">
    <property type="entry name" value="YdcF-like"/>
    <property type="match status" value="1"/>
</dbReference>
<dbReference type="InterPro" id="IPR014729">
    <property type="entry name" value="Rossmann-like_a/b/a_fold"/>
</dbReference>
<feature type="transmembrane region" description="Helical" evidence="1">
    <location>
        <begin position="59"/>
        <end position="86"/>
    </location>
</feature>